<name>A0A0J6YNJ0_COCIT</name>
<dbReference type="EMBL" id="DS028101">
    <property type="protein sequence ID" value="KMP10236.1"/>
    <property type="molecule type" value="Genomic_DNA"/>
</dbReference>
<dbReference type="AlphaFoldDB" id="A0A0J6YNJ0"/>
<reference evidence="2" key="1">
    <citation type="journal article" date="2010" name="Genome Res.">
        <title>Population genomic sequencing of Coccidioides fungi reveals recent hybridization and transposon control.</title>
        <authorList>
            <person name="Neafsey D.E."/>
            <person name="Barker B.M."/>
            <person name="Sharpton T.J."/>
            <person name="Stajich J.E."/>
            <person name="Park D.J."/>
            <person name="Whiston E."/>
            <person name="Hung C.-Y."/>
            <person name="McMahan C."/>
            <person name="White J."/>
            <person name="Sykes S."/>
            <person name="Heiman D."/>
            <person name="Young S."/>
            <person name="Zeng Q."/>
            <person name="Abouelleil A."/>
            <person name="Aftuck L."/>
            <person name="Bessette D."/>
            <person name="Brown A."/>
            <person name="FitzGerald M."/>
            <person name="Lui A."/>
            <person name="Macdonald J.P."/>
            <person name="Priest M."/>
            <person name="Orbach M.J."/>
            <person name="Galgiani J.N."/>
            <person name="Kirkland T.N."/>
            <person name="Cole G.T."/>
            <person name="Birren B.W."/>
            <person name="Henn M.R."/>
            <person name="Taylor J.W."/>
            <person name="Rounsley S.D."/>
        </authorList>
    </citation>
    <scope>NUCLEOTIDE SEQUENCE [LARGE SCALE GENOMIC DNA]</scope>
    <source>
        <strain evidence="2">RMSCC 2394</strain>
    </source>
</reference>
<evidence type="ECO:0000313" key="1">
    <source>
        <dbReference type="EMBL" id="KMP10236.1"/>
    </source>
</evidence>
<organism evidence="1 2">
    <name type="scientific">Coccidioides immitis RMSCC 2394</name>
    <dbReference type="NCBI Taxonomy" id="404692"/>
    <lineage>
        <taxon>Eukaryota</taxon>
        <taxon>Fungi</taxon>
        <taxon>Dikarya</taxon>
        <taxon>Ascomycota</taxon>
        <taxon>Pezizomycotina</taxon>
        <taxon>Eurotiomycetes</taxon>
        <taxon>Eurotiomycetidae</taxon>
        <taxon>Onygenales</taxon>
        <taxon>Onygenaceae</taxon>
        <taxon>Coccidioides</taxon>
    </lineage>
</organism>
<sequence length="178" mass="19825">MASDWVSLCLTSTPVACPLPASIDGSYKHHAMTVKSSVPDIPRQAVIPQKLCPSRSGPGGRQAVIWLVNTAKRWAVNDVIDRTFQTPALYPAIGVKVTIAWPSGKLSQNGEGHGFGLQSVAMYSDRVAEFNRESKWRGPQFQIADRGQAYKRRDITTSHIRQKYTFKKRLLVRRSNTS</sequence>
<evidence type="ECO:0000313" key="2">
    <source>
        <dbReference type="Proteomes" id="UP000054565"/>
    </source>
</evidence>
<gene>
    <name evidence="1" type="ORF">CIRG_09917</name>
</gene>
<proteinExistence type="predicted"/>
<accession>A0A0J6YNJ0</accession>
<protein>
    <submittedName>
        <fullName evidence="1">Uncharacterized protein</fullName>
    </submittedName>
</protein>
<dbReference type="Proteomes" id="UP000054565">
    <property type="component" value="Unassembled WGS sequence"/>
</dbReference>